<keyword evidence="3" id="KW-1185">Reference proteome</keyword>
<feature type="transmembrane region" description="Helical" evidence="1">
    <location>
        <begin position="43"/>
        <end position="61"/>
    </location>
</feature>
<feature type="transmembrane region" description="Helical" evidence="1">
    <location>
        <begin position="194"/>
        <end position="212"/>
    </location>
</feature>
<protein>
    <submittedName>
        <fullName evidence="2">Uncharacterized protein DUF4239</fullName>
    </submittedName>
</protein>
<dbReference type="Pfam" id="PF14023">
    <property type="entry name" value="Bestrophin-like"/>
    <property type="match status" value="1"/>
</dbReference>
<proteinExistence type="predicted"/>
<dbReference type="Proteomes" id="UP000253529">
    <property type="component" value="Unassembled WGS sequence"/>
</dbReference>
<name>A0A366F327_9HYPH</name>
<evidence type="ECO:0000313" key="2">
    <source>
        <dbReference type="EMBL" id="RBP08556.1"/>
    </source>
</evidence>
<keyword evidence="1" id="KW-0472">Membrane</keyword>
<evidence type="ECO:0000313" key="3">
    <source>
        <dbReference type="Proteomes" id="UP000253529"/>
    </source>
</evidence>
<dbReference type="RefSeq" id="WP_113891139.1">
    <property type="nucleotide sequence ID" value="NZ_QNRK01000025.1"/>
</dbReference>
<dbReference type="InterPro" id="IPR025333">
    <property type="entry name" value="DUF4239"/>
</dbReference>
<reference evidence="2 3" key="1">
    <citation type="submission" date="2018-06" db="EMBL/GenBank/DDBJ databases">
        <title>Genomic Encyclopedia of Type Strains, Phase IV (KMG-IV): sequencing the most valuable type-strain genomes for metagenomic binning, comparative biology and taxonomic classification.</title>
        <authorList>
            <person name="Goeker M."/>
        </authorList>
    </citation>
    <scope>NUCLEOTIDE SEQUENCE [LARGE SCALE GENOMIC DNA]</scope>
    <source>
        <strain evidence="2 3">DSM 24875</strain>
    </source>
</reference>
<keyword evidence="1" id="KW-1133">Transmembrane helix</keyword>
<dbReference type="AlphaFoldDB" id="A0A366F327"/>
<gene>
    <name evidence="2" type="ORF">DFR50_12538</name>
</gene>
<feature type="transmembrane region" description="Helical" evidence="1">
    <location>
        <begin position="218"/>
        <end position="238"/>
    </location>
</feature>
<accession>A0A366F327</accession>
<dbReference type="EMBL" id="QNRK01000025">
    <property type="protein sequence ID" value="RBP08556.1"/>
    <property type="molecule type" value="Genomic_DNA"/>
</dbReference>
<sequence>MPDLGTTALLFLGLCAAAAAGYLVKTRLPERHRSHESLELVQLTINLLVTFTAIVLGLLTTSVKGGFDRSYDGFSTLSGNLIQMDGCLSDYGPETAPMRASLRQYVAAVIATTWPDEKPPNGVSNLDLRGVPMVGESVTLGAILDEVGHRLRGLDPPDVRRQQLQRLCETQFGDLIKSRWAVIESVRPSFSAPFYWVLVLWLIILFASIGLTAPANPVSVIVIVLSAVSITVAVFVILDLDLPFGGLFGIPSEPMRHTLAELDAGGR</sequence>
<organism evidence="2 3">
    <name type="scientific">Roseiarcus fermentans</name>
    <dbReference type="NCBI Taxonomy" id="1473586"/>
    <lineage>
        <taxon>Bacteria</taxon>
        <taxon>Pseudomonadati</taxon>
        <taxon>Pseudomonadota</taxon>
        <taxon>Alphaproteobacteria</taxon>
        <taxon>Hyphomicrobiales</taxon>
        <taxon>Roseiarcaceae</taxon>
        <taxon>Roseiarcus</taxon>
    </lineage>
</organism>
<comment type="caution">
    <text evidence="2">The sequence shown here is derived from an EMBL/GenBank/DDBJ whole genome shotgun (WGS) entry which is preliminary data.</text>
</comment>
<keyword evidence="1" id="KW-0812">Transmembrane</keyword>
<evidence type="ECO:0000256" key="1">
    <source>
        <dbReference type="SAM" id="Phobius"/>
    </source>
</evidence>
<dbReference type="OrthoDB" id="4760162at2"/>